<keyword evidence="2" id="KW-1185">Reference proteome</keyword>
<gene>
    <name evidence="1" type="ORF">NCTC4824_02041</name>
</gene>
<dbReference type="Pfam" id="PF15573">
    <property type="entry name" value="Imm47"/>
    <property type="match status" value="1"/>
</dbReference>
<evidence type="ECO:0000313" key="2">
    <source>
        <dbReference type="Proteomes" id="UP000249134"/>
    </source>
</evidence>
<dbReference type="AlphaFoldDB" id="A0A2X4VXI1"/>
<organism evidence="1 2">
    <name type="scientific">Lederbergia lenta</name>
    <name type="common">Bacillus lentus</name>
    <dbReference type="NCBI Taxonomy" id="1467"/>
    <lineage>
        <taxon>Bacteria</taxon>
        <taxon>Bacillati</taxon>
        <taxon>Bacillota</taxon>
        <taxon>Bacilli</taxon>
        <taxon>Bacillales</taxon>
        <taxon>Bacillaceae</taxon>
        <taxon>Lederbergia</taxon>
    </lineage>
</organism>
<dbReference type="EMBL" id="LS483476">
    <property type="protein sequence ID" value="SQI57007.1"/>
    <property type="molecule type" value="Genomic_DNA"/>
</dbReference>
<evidence type="ECO:0000313" key="1">
    <source>
        <dbReference type="EMBL" id="SQI57007.1"/>
    </source>
</evidence>
<dbReference type="Proteomes" id="UP000249134">
    <property type="component" value="Chromosome 1"/>
</dbReference>
<reference evidence="1 2" key="1">
    <citation type="submission" date="2018-06" db="EMBL/GenBank/DDBJ databases">
        <authorList>
            <consortium name="Pathogen Informatics"/>
            <person name="Doyle S."/>
        </authorList>
    </citation>
    <scope>NUCLEOTIDE SEQUENCE [LARGE SCALE GENOMIC DNA]</scope>
    <source>
        <strain evidence="1 2">NCTC4824</strain>
    </source>
</reference>
<protein>
    <submittedName>
        <fullName evidence="1">Group-specific protein</fullName>
    </submittedName>
</protein>
<name>A0A2X4VXI1_LEDLE</name>
<sequence>MLKAVTESDVLFYLIELFKIGDFTQKPLLIQIMNQTKDKDVLNLCVRVFLSVATHEDLRGSNNLRFLNKGTTETINTFASAAVTSLSLDIIPYLLVLLEEWNEISDTAIIIKDSIDFFLDFEEKSIIALLVV</sequence>
<accession>A0A2X4VXI1</accession>
<dbReference type="KEGG" id="blen:NCTC4824_02041"/>
<dbReference type="InterPro" id="IPR029076">
    <property type="entry name" value="Imm47"/>
</dbReference>
<proteinExistence type="predicted"/>
<dbReference type="STRING" id="1348624.GCA_001591545_01106"/>